<evidence type="ECO:0000259" key="2">
    <source>
        <dbReference type="Pfam" id="PF00112"/>
    </source>
</evidence>
<dbReference type="EMBL" id="CAJFCV020000003">
    <property type="protein sequence ID" value="CAG9105381.1"/>
    <property type="molecule type" value="Genomic_DNA"/>
</dbReference>
<dbReference type="InterPro" id="IPR038765">
    <property type="entry name" value="Papain-like_cys_pep_sf"/>
</dbReference>
<gene>
    <name evidence="3" type="ORF">BXYJ_LOCUS5876</name>
</gene>
<protein>
    <submittedName>
        <fullName evidence="3">(pine wood nematode) hypothetical protein</fullName>
    </submittedName>
</protein>
<dbReference type="SUPFAM" id="SSF54001">
    <property type="entry name" value="Cysteine proteinases"/>
    <property type="match status" value="1"/>
</dbReference>
<proteinExistence type="predicted"/>
<dbReference type="InterPro" id="IPR000668">
    <property type="entry name" value="Peptidase_C1A_C"/>
</dbReference>
<dbReference type="GO" id="GO:0008234">
    <property type="term" value="F:cysteine-type peptidase activity"/>
    <property type="evidence" value="ECO:0007669"/>
    <property type="project" value="InterPro"/>
</dbReference>
<keyword evidence="1" id="KW-0732">Signal</keyword>
<dbReference type="Proteomes" id="UP000582659">
    <property type="component" value="Unassembled WGS sequence"/>
</dbReference>
<evidence type="ECO:0000256" key="1">
    <source>
        <dbReference type="SAM" id="SignalP"/>
    </source>
</evidence>
<feature type="domain" description="Peptidase C1A papain C-terminal" evidence="2">
    <location>
        <begin position="54"/>
        <end position="207"/>
    </location>
</feature>
<reference evidence="3" key="1">
    <citation type="submission" date="2020-09" db="EMBL/GenBank/DDBJ databases">
        <authorList>
            <person name="Kikuchi T."/>
        </authorList>
    </citation>
    <scope>NUCLEOTIDE SEQUENCE</scope>
    <source>
        <strain evidence="3">Ka4C1</strain>
    </source>
</reference>
<accession>A0A7I8WLH5</accession>
<name>A0A7I8WLH5_BURXY</name>
<keyword evidence="4" id="KW-1185">Reference proteome</keyword>
<sequence length="249" mass="28181">MYSLRLLFVLLPLVASDAALPASYNALDNGNCLAVTSKAYNMSERTLIDEAYKAVTAAWIINVRICLESGREIFVSPTHILQCSYNKVKDYGNGDSTQFFDQIYKNGVVTEECQPWNENAQECVEECVNGNRGVRVRFDFKSEETRNRSQVFGSEQLKDEVYHNGPVFVIFLGKADLLQTIKSDEVYHFKSVPDYREFSAAVVGWGEGYFLVQLLDPNTQGELYPPVKISYDNLYFPMAIHPDVANLPQ</sequence>
<dbReference type="GO" id="GO:0006508">
    <property type="term" value="P:proteolysis"/>
    <property type="evidence" value="ECO:0007669"/>
    <property type="project" value="InterPro"/>
</dbReference>
<dbReference type="SMR" id="A0A7I8WLH5"/>
<dbReference type="Proteomes" id="UP000659654">
    <property type="component" value="Unassembled WGS sequence"/>
</dbReference>
<dbReference type="EMBL" id="CAJFDI010000003">
    <property type="protein sequence ID" value="CAD5219833.1"/>
    <property type="molecule type" value="Genomic_DNA"/>
</dbReference>
<feature type="signal peptide" evidence="1">
    <location>
        <begin position="1"/>
        <end position="18"/>
    </location>
</feature>
<feature type="chain" id="PRO_5035384780" evidence="1">
    <location>
        <begin position="19"/>
        <end position="249"/>
    </location>
</feature>
<dbReference type="AlphaFoldDB" id="A0A7I8WLH5"/>
<evidence type="ECO:0000313" key="4">
    <source>
        <dbReference type="Proteomes" id="UP000659654"/>
    </source>
</evidence>
<evidence type="ECO:0000313" key="3">
    <source>
        <dbReference type="EMBL" id="CAD5219833.1"/>
    </source>
</evidence>
<comment type="caution">
    <text evidence="3">The sequence shown here is derived from an EMBL/GenBank/DDBJ whole genome shotgun (WGS) entry which is preliminary data.</text>
</comment>
<dbReference type="Pfam" id="PF00112">
    <property type="entry name" value="Peptidase_C1"/>
    <property type="match status" value="1"/>
</dbReference>
<organism evidence="3 4">
    <name type="scientific">Bursaphelenchus xylophilus</name>
    <name type="common">Pinewood nematode worm</name>
    <name type="synonym">Aphelenchoides xylophilus</name>
    <dbReference type="NCBI Taxonomy" id="6326"/>
    <lineage>
        <taxon>Eukaryota</taxon>
        <taxon>Metazoa</taxon>
        <taxon>Ecdysozoa</taxon>
        <taxon>Nematoda</taxon>
        <taxon>Chromadorea</taxon>
        <taxon>Rhabditida</taxon>
        <taxon>Tylenchina</taxon>
        <taxon>Tylenchomorpha</taxon>
        <taxon>Aphelenchoidea</taxon>
        <taxon>Aphelenchoididae</taxon>
        <taxon>Bursaphelenchus</taxon>
    </lineage>
</organism>
<dbReference type="Gene3D" id="3.90.70.10">
    <property type="entry name" value="Cysteine proteinases"/>
    <property type="match status" value="1"/>
</dbReference>